<gene>
    <name evidence="2" type="ORF">FU658_02980</name>
</gene>
<dbReference type="InterPro" id="IPR049625">
    <property type="entry name" value="Glyco_transf_61_cat"/>
</dbReference>
<proteinExistence type="predicted"/>
<dbReference type="Pfam" id="PF04577">
    <property type="entry name" value="Glyco_transf_61"/>
    <property type="match status" value="1"/>
</dbReference>
<evidence type="ECO:0000259" key="1">
    <source>
        <dbReference type="Pfam" id="PF04577"/>
    </source>
</evidence>
<name>A0A5C8KY94_9GAMM</name>
<reference evidence="2 3" key="1">
    <citation type="submission" date="2019-08" db="EMBL/GenBank/DDBJ databases">
        <authorList>
            <person name="Karlyshev A.V."/>
        </authorList>
    </citation>
    <scope>NUCLEOTIDE SEQUENCE [LARGE SCALE GENOMIC DNA]</scope>
    <source>
        <strain evidence="2 3">Alg18-2.2</strain>
    </source>
</reference>
<accession>A0A5C8KY94</accession>
<keyword evidence="3" id="KW-1185">Reference proteome</keyword>
<sequence length="387" mass="42439">MQQQLEVPRTPLRDHAVACADVDALLAVREGVAWLEVHPEGAQQLQPATWKGGAVSSEFHSRTRRLPSVRIYSLNDAPMVLGILGLVNAGTLLDLDYLDFCETSRLADFARSCPEMVEALSEDRARFALPAAHLHVRGDCAVLVQTGDHAWGHWLVDVIPRIKVLRHHLPDVTIAVSSALRPARELLVEAGISLRQVVFYDPAKTVLSADRLFVPSFVRFANAFSPLARDIFPTLSRRARTRDRRLYVTRSATPLGSSLTNSGEVERVFERHGFEIVSPEAWSVERQVGTFAQASFIAGEYGSGLHNSVYSARGTRVLCLQSDGVAQFVQAGIGAVMDQPTGFVLGRQVAAPDPSVRMSPSQRQRLCTVSTRDVEEALQDMLADAPA</sequence>
<dbReference type="GO" id="GO:0016757">
    <property type="term" value="F:glycosyltransferase activity"/>
    <property type="evidence" value="ECO:0007669"/>
    <property type="project" value="InterPro"/>
</dbReference>
<dbReference type="AlphaFoldDB" id="A0A5C8KY94"/>
<dbReference type="OrthoDB" id="288532at2"/>
<comment type="caution">
    <text evidence="2">The sequence shown here is derived from an EMBL/GenBank/DDBJ whole genome shotgun (WGS) entry which is preliminary data.</text>
</comment>
<evidence type="ECO:0000313" key="3">
    <source>
        <dbReference type="Proteomes" id="UP000321248"/>
    </source>
</evidence>
<dbReference type="EMBL" id="VRTS01000002">
    <property type="protein sequence ID" value="TXK64823.1"/>
    <property type="molecule type" value="Genomic_DNA"/>
</dbReference>
<organism evidence="2 3">
    <name type="scientific">Alkalisalibacterium limincola</name>
    <dbReference type="NCBI Taxonomy" id="2699169"/>
    <lineage>
        <taxon>Bacteria</taxon>
        <taxon>Pseudomonadati</taxon>
        <taxon>Pseudomonadota</taxon>
        <taxon>Gammaproteobacteria</taxon>
        <taxon>Lysobacterales</taxon>
        <taxon>Lysobacteraceae</taxon>
        <taxon>Alkalisalibacterium</taxon>
    </lineage>
</organism>
<dbReference type="Proteomes" id="UP000321248">
    <property type="component" value="Unassembled WGS sequence"/>
</dbReference>
<feature type="domain" description="Glycosyltransferase 61 catalytic" evidence="1">
    <location>
        <begin position="151"/>
        <end position="318"/>
    </location>
</feature>
<protein>
    <submittedName>
        <fullName evidence="2">Glycosyltransferase family 61 protein</fullName>
    </submittedName>
</protein>
<dbReference type="RefSeq" id="WP_147890743.1">
    <property type="nucleotide sequence ID" value="NZ_VRTS01000002.1"/>
</dbReference>
<evidence type="ECO:0000313" key="2">
    <source>
        <dbReference type="EMBL" id="TXK64823.1"/>
    </source>
</evidence>